<accession>A0A225WN63</accession>
<keyword evidence="2" id="KW-0378">Hydrolase</keyword>
<dbReference type="SUPFAM" id="SSF56672">
    <property type="entry name" value="DNA/RNA polymerases"/>
    <property type="match status" value="1"/>
</dbReference>
<feature type="region of interest" description="Disordered" evidence="3">
    <location>
        <begin position="184"/>
        <end position="210"/>
    </location>
</feature>
<feature type="domain" description="Retroviral polymerase SH3-like" evidence="5">
    <location>
        <begin position="59"/>
        <end position="122"/>
    </location>
</feature>
<dbReference type="AlphaFoldDB" id="A0A225WN63"/>
<dbReference type="Pfam" id="PF25597">
    <property type="entry name" value="SH3_retrovirus"/>
    <property type="match status" value="1"/>
</dbReference>
<evidence type="ECO:0000259" key="5">
    <source>
        <dbReference type="Pfam" id="PF25597"/>
    </source>
</evidence>
<protein>
    <submittedName>
        <fullName evidence="6">Retroelement pol Polyprotein</fullName>
    </submittedName>
</protein>
<evidence type="ECO:0000313" key="6">
    <source>
        <dbReference type="EMBL" id="OWZ19073.1"/>
    </source>
</evidence>
<dbReference type="InterPro" id="IPR013103">
    <property type="entry name" value="RVT_2"/>
</dbReference>
<keyword evidence="1" id="KW-0479">Metal-binding</keyword>
<organism evidence="6 7">
    <name type="scientific">Phytophthora megakarya</name>
    <dbReference type="NCBI Taxonomy" id="4795"/>
    <lineage>
        <taxon>Eukaryota</taxon>
        <taxon>Sar</taxon>
        <taxon>Stramenopiles</taxon>
        <taxon>Oomycota</taxon>
        <taxon>Peronosporomycetes</taxon>
        <taxon>Peronosporales</taxon>
        <taxon>Peronosporaceae</taxon>
        <taxon>Phytophthora</taxon>
    </lineage>
</organism>
<proteinExistence type="predicted"/>
<feature type="compositionally biased region" description="Polar residues" evidence="3">
    <location>
        <begin position="186"/>
        <end position="210"/>
    </location>
</feature>
<evidence type="ECO:0000313" key="7">
    <source>
        <dbReference type="Proteomes" id="UP000198211"/>
    </source>
</evidence>
<dbReference type="InterPro" id="IPR039537">
    <property type="entry name" value="Retrotran_Ty1/copia-like"/>
</dbReference>
<dbReference type="InterPro" id="IPR057670">
    <property type="entry name" value="SH3_retrovirus"/>
</dbReference>
<evidence type="ECO:0000256" key="1">
    <source>
        <dbReference type="ARBA" id="ARBA00022723"/>
    </source>
</evidence>
<dbReference type="Pfam" id="PF07727">
    <property type="entry name" value="RVT_2"/>
    <property type="match status" value="1"/>
</dbReference>
<evidence type="ECO:0000259" key="4">
    <source>
        <dbReference type="Pfam" id="PF07727"/>
    </source>
</evidence>
<dbReference type="InterPro" id="IPR043502">
    <property type="entry name" value="DNA/RNA_pol_sf"/>
</dbReference>
<evidence type="ECO:0000256" key="3">
    <source>
        <dbReference type="SAM" id="MobiDB-lite"/>
    </source>
</evidence>
<dbReference type="GO" id="GO:0016787">
    <property type="term" value="F:hydrolase activity"/>
    <property type="evidence" value="ECO:0007669"/>
    <property type="project" value="UniProtKB-KW"/>
</dbReference>
<keyword evidence="7" id="KW-1185">Reference proteome</keyword>
<comment type="caution">
    <text evidence="6">The sequence shown here is derived from an EMBL/GenBank/DDBJ whole genome shotgun (WGS) entry which is preliminary data.</text>
</comment>
<sequence length="694" mass="79130">MARAMMLGAHLPMRYWADAVVAAAYVRNRCPTKVLDGKTPMEALLGKAPDISNLRVFGCKVQVLVPQQHRKKLDSKTRNGIFVGYATGGAYLVHIPENGAGETVTARTIVFYENQFLPVTNEDEITISTQLETSAIELVHRAEQHLRLERIEEENGDVVMVRLILKMDRQRLHRCQHGQIQWEGKNASTPAWRSANRESGSPSPSVKQNPKTHGVFYSELASSYIDNWALGVEPISLEEVQRAEDRIQWEDAMHDEFRSLVENETFVEVPLLPGRSAIKSKWVFKKKMNADGSLDKYKTRVVAKGFSQRYGEDYTETFSPVVTHSTVRLVLVIAVQRRMRRVQLDIKTAFLNSELEEEIYLELVEGFESPDGHAWRLLRALYGLKQASKAWYDNFTAFLLGLGFRQGAADTCLFVKGSDETLMIVLSYVDDILAFAMTEADIDEFKTAVEEVYTVNYYADVSYFLGLERQWSERGDEVRLGQQKYATTILERFGMQRARTVRTPMEDHYRDHLFKVQDLTEFRPRPAIGTLLYLSVISRPDITTAVRLLAQELERPTDSVKNGVDRVFRYINGTRDFGLILEMVSATASSYIVMLRSPSREIPTEYIAMSTGVQECIGLNMILKDLGLEVEEILVMEDNQGAQHLAESKAVMQRSRHINTKHHWLREKVALHEVRIQYCPGRRPLHEANGDSQV</sequence>
<dbReference type="GO" id="GO:0046872">
    <property type="term" value="F:metal ion binding"/>
    <property type="evidence" value="ECO:0007669"/>
    <property type="project" value="UniProtKB-KW"/>
</dbReference>
<dbReference type="PANTHER" id="PTHR42648">
    <property type="entry name" value="TRANSPOSASE, PUTATIVE-RELATED"/>
    <property type="match status" value="1"/>
</dbReference>
<evidence type="ECO:0000256" key="2">
    <source>
        <dbReference type="ARBA" id="ARBA00022801"/>
    </source>
</evidence>
<dbReference type="PANTHER" id="PTHR42648:SF28">
    <property type="entry name" value="TRANSPOSON-ENCODED PROTEIN WITH RIBONUCLEASE H-LIKE AND RETROVIRUS ZINC FINGER-LIKE DOMAINS"/>
    <property type="match status" value="1"/>
</dbReference>
<dbReference type="EMBL" id="NBNE01000491">
    <property type="protein sequence ID" value="OWZ19073.1"/>
    <property type="molecule type" value="Genomic_DNA"/>
</dbReference>
<dbReference type="Proteomes" id="UP000198211">
    <property type="component" value="Unassembled WGS sequence"/>
</dbReference>
<name>A0A225WN63_9STRA</name>
<gene>
    <name evidence="6" type="ORF">PHMEG_0006721</name>
</gene>
<dbReference type="SUPFAM" id="SSF53098">
    <property type="entry name" value="Ribonuclease H-like"/>
    <property type="match status" value="1"/>
</dbReference>
<reference evidence="7" key="1">
    <citation type="submission" date="2017-03" db="EMBL/GenBank/DDBJ databases">
        <title>Phytopthora megakarya and P. palmivora, two closely related causual agents of cacao black pod achieved similar genome size and gene model numbers by different mechanisms.</title>
        <authorList>
            <person name="Ali S."/>
            <person name="Shao J."/>
            <person name="Larry D.J."/>
            <person name="Kronmiller B."/>
            <person name="Shen D."/>
            <person name="Strem M.D."/>
            <person name="Melnick R.L."/>
            <person name="Guiltinan M.J."/>
            <person name="Tyler B.M."/>
            <person name="Meinhardt L.W."/>
            <person name="Bailey B.A."/>
        </authorList>
    </citation>
    <scope>NUCLEOTIDE SEQUENCE [LARGE SCALE GENOMIC DNA]</scope>
    <source>
        <strain evidence="7">zdho120</strain>
    </source>
</reference>
<feature type="domain" description="Reverse transcriptase Ty1/copia-type" evidence="4">
    <location>
        <begin position="264"/>
        <end position="506"/>
    </location>
</feature>
<dbReference type="OrthoDB" id="164869at2759"/>
<dbReference type="CDD" id="cd09272">
    <property type="entry name" value="RNase_HI_RT_Ty1"/>
    <property type="match status" value="1"/>
</dbReference>
<dbReference type="InterPro" id="IPR012337">
    <property type="entry name" value="RNaseH-like_sf"/>
</dbReference>